<sequence>MIQAIAIDDEPLALKVIEHHCKKTAGIKLEKTFTNLQEAYKYLEEYPVDLLFLDIEMPQQNGVDFYKSLSVKPSVIFTTAYDHYAIEGFNVNAVDYILKPISLDRFQTAVEKTKNYLEKVVDYLMIRADYKLYKVDYSEILYIESLDDYIQIYLNSKSKIIARMSMKNIIEKLPSEMFIRIHRSYIIPTARVQSIKNKQIVLPEITLPVGETFRENVLKKFENQ</sequence>
<dbReference type="InterPro" id="IPR007492">
    <property type="entry name" value="LytTR_DNA-bd_dom"/>
</dbReference>
<dbReference type="AlphaFoldDB" id="A0A2M9R6V1"/>
<dbReference type="PANTHER" id="PTHR37299">
    <property type="entry name" value="TRANSCRIPTIONAL REGULATOR-RELATED"/>
    <property type="match status" value="1"/>
</dbReference>
<dbReference type="SMART" id="SM00448">
    <property type="entry name" value="REC"/>
    <property type="match status" value="1"/>
</dbReference>
<accession>A0A2M9R6V1</accession>
<feature type="modified residue" description="4-aspartylphosphate" evidence="1">
    <location>
        <position position="54"/>
    </location>
</feature>
<proteinExistence type="predicted"/>
<evidence type="ECO:0000313" key="5">
    <source>
        <dbReference type="Proteomes" id="UP000231960"/>
    </source>
</evidence>
<dbReference type="SMART" id="SM00850">
    <property type="entry name" value="LytTR"/>
    <property type="match status" value="1"/>
</dbReference>
<dbReference type="PANTHER" id="PTHR37299:SF1">
    <property type="entry name" value="STAGE 0 SPORULATION PROTEIN A HOMOLOG"/>
    <property type="match status" value="1"/>
</dbReference>
<protein>
    <submittedName>
        <fullName evidence="4">DNA-binding response regulator</fullName>
    </submittedName>
</protein>
<dbReference type="InterPro" id="IPR011006">
    <property type="entry name" value="CheY-like_superfamily"/>
</dbReference>
<evidence type="ECO:0000313" key="4">
    <source>
        <dbReference type="EMBL" id="PJR04574.1"/>
    </source>
</evidence>
<name>A0A2M9R6V1_9FLAO</name>
<dbReference type="Pfam" id="PF00072">
    <property type="entry name" value="Response_reg"/>
    <property type="match status" value="1"/>
</dbReference>
<keyword evidence="1" id="KW-0597">Phosphoprotein</keyword>
<dbReference type="OrthoDB" id="2168082at2"/>
<organism evidence="4 5">
    <name type="scientific">Avrilella dinanensis</name>
    <dbReference type="NCBI Taxonomy" id="2008672"/>
    <lineage>
        <taxon>Bacteria</taxon>
        <taxon>Pseudomonadati</taxon>
        <taxon>Bacteroidota</taxon>
        <taxon>Flavobacteriia</taxon>
        <taxon>Flavobacteriales</taxon>
        <taxon>Flavobacteriaceae</taxon>
        <taxon>Avrilella</taxon>
    </lineage>
</organism>
<dbReference type="SUPFAM" id="SSF52172">
    <property type="entry name" value="CheY-like"/>
    <property type="match status" value="1"/>
</dbReference>
<evidence type="ECO:0000259" key="2">
    <source>
        <dbReference type="PROSITE" id="PS50110"/>
    </source>
</evidence>
<dbReference type="Gene3D" id="3.40.50.2300">
    <property type="match status" value="1"/>
</dbReference>
<dbReference type="InterPro" id="IPR001789">
    <property type="entry name" value="Sig_transdc_resp-reg_receiver"/>
</dbReference>
<evidence type="ECO:0000259" key="3">
    <source>
        <dbReference type="PROSITE" id="PS50930"/>
    </source>
</evidence>
<dbReference type="PROSITE" id="PS50110">
    <property type="entry name" value="RESPONSE_REGULATORY"/>
    <property type="match status" value="1"/>
</dbReference>
<dbReference type="GO" id="GO:0003677">
    <property type="term" value="F:DNA binding"/>
    <property type="evidence" value="ECO:0007669"/>
    <property type="project" value="UniProtKB-KW"/>
</dbReference>
<dbReference type="Proteomes" id="UP000231960">
    <property type="component" value="Unassembled WGS sequence"/>
</dbReference>
<evidence type="ECO:0000256" key="1">
    <source>
        <dbReference type="PROSITE-ProRule" id="PRU00169"/>
    </source>
</evidence>
<dbReference type="InterPro" id="IPR046947">
    <property type="entry name" value="LytR-like"/>
</dbReference>
<dbReference type="PROSITE" id="PS50930">
    <property type="entry name" value="HTH_LYTTR"/>
    <property type="match status" value="1"/>
</dbReference>
<comment type="caution">
    <text evidence="4">The sequence shown here is derived from an EMBL/GenBank/DDBJ whole genome shotgun (WGS) entry which is preliminary data.</text>
</comment>
<dbReference type="RefSeq" id="WP_100678133.1">
    <property type="nucleotide sequence ID" value="NZ_NIPO01000001.1"/>
</dbReference>
<feature type="domain" description="HTH LytTR-type" evidence="3">
    <location>
        <begin position="124"/>
        <end position="196"/>
    </location>
</feature>
<dbReference type="Gene3D" id="2.40.50.1020">
    <property type="entry name" value="LytTr DNA-binding domain"/>
    <property type="match status" value="1"/>
</dbReference>
<dbReference type="GO" id="GO:0000156">
    <property type="term" value="F:phosphorelay response regulator activity"/>
    <property type="evidence" value="ECO:0007669"/>
    <property type="project" value="InterPro"/>
</dbReference>
<dbReference type="EMBL" id="NIPO01000001">
    <property type="protein sequence ID" value="PJR04574.1"/>
    <property type="molecule type" value="Genomic_DNA"/>
</dbReference>
<keyword evidence="4" id="KW-0238">DNA-binding</keyword>
<feature type="domain" description="Response regulatory" evidence="2">
    <location>
        <begin position="3"/>
        <end position="114"/>
    </location>
</feature>
<keyword evidence="5" id="KW-1185">Reference proteome</keyword>
<dbReference type="Pfam" id="PF04397">
    <property type="entry name" value="LytTR"/>
    <property type="match status" value="1"/>
</dbReference>
<gene>
    <name evidence="4" type="ORF">CDL10_08480</name>
</gene>
<reference evidence="4 5" key="1">
    <citation type="submission" date="2017-06" db="EMBL/GenBank/DDBJ databases">
        <title>Description of Avrilella dinanensis gen. nov. sp. nov.</title>
        <authorList>
            <person name="Leyer C."/>
            <person name="Sassi M."/>
            <person name="Minet J."/>
            <person name="Kayal S."/>
            <person name="Cattoir V."/>
        </authorList>
    </citation>
    <scope>NUCLEOTIDE SEQUENCE [LARGE SCALE GENOMIC DNA]</scope>
    <source>
        <strain evidence="4 5">UR159</strain>
    </source>
</reference>